<dbReference type="Pfam" id="PF02836">
    <property type="entry name" value="Glyco_hydro_2_C"/>
    <property type="match status" value="1"/>
</dbReference>
<evidence type="ECO:0000259" key="8">
    <source>
        <dbReference type="Pfam" id="PF18565"/>
    </source>
</evidence>
<protein>
    <submittedName>
        <fullName evidence="9">Putative glycoside hydrolase family 2 protein</fullName>
    </submittedName>
</protein>
<dbReference type="Pfam" id="PF16355">
    <property type="entry name" value="DUF4982"/>
    <property type="match status" value="1"/>
</dbReference>
<evidence type="ECO:0000313" key="10">
    <source>
        <dbReference type="Proteomes" id="UP000012174"/>
    </source>
</evidence>
<evidence type="ECO:0000313" key="9">
    <source>
        <dbReference type="EMBL" id="EMR62998.1"/>
    </source>
</evidence>
<dbReference type="InterPro" id="IPR017853">
    <property type="entry name" value="GH"/>
</dbReference>
<dbReference type="OMA" id="FPKDRYW"/>
<dbReference type="PRINTS" id="PR00132">
    <property type="entry name" value="GLHYDRLASE2"/>
</dbReference>
<evidence type="ECO:0000259" key="5">
    <source>
        <dbReference type="Pfam" id="PF00703"/>
    </source>
</evidence>
<evidence type="ECO:0000256" key="2">
    <source>
        <dbReference type="ARBA" id="ARBA00022801"/>
    </source>
</evidence>
<dbReference type="InterPro" id="IPR036156">
    <property type="entry name" value="Beta-gal/glucu_dom_sf"/>
</dbReference>
<dbReference type="KEGG" id="ela:UCREL1_10059"/>
<dbReference type="SUPFAM" id="SSF49785">
    <property type="entry name" value="Galactose-binding domain-like"/>
    <property type="match status" value="1"/>
</dbReference>
<dbReference type="Pfam" id="PF00703">
    <property type="entry name" value="Glyco_hydro_2"/>
    <property type="match status" value="1"/>
</dbReference>
<feature type="domain" description="Glycoside hydrolase family 2" evidence="8">
    <location>
        <begin position="800"/>
        <end position="904"/>
    </location>
</feature>
<dbReference type="SUPFAM" id="SSF51445">
    <property type="entry name" value="(Trans)glycosidases"/>
    <property type="match status" value="1"/>
</dbReference>
<dbReference type="InterPro" id="IPR006103">
    <property type="entry name" value="Glyco_hydro_2_cat"/>
</dbReference>
<evidence type="ECO:0000256" key="1">
    <source>
        <dbReference type="ARBA" id="ARBA00007401"/>
    </source>
</evidence>
<dbReference type="InterPro" id="IPR032311">
    <property type="entry name" value="DUF4982"/>
</dbReference>
<gene>
    <name evidence="9" type="ORF">UCREL1_10059</name>
</gene>
<dbReference type="AlphaFoldDB" id="M7SFI6"/>
<evidence type="ECO:0000259" key="6">
    <source>
        <dbReference type="Pfam" id="PF02836"/>
    </source>
</evidence>
<sequence length="908" mass="100332">MGLRRALFDSCRLIILSLTLLVLTRRANAFAVGSRDAYDSAPPGRQRIKLDTDWHFRREESNPDDLIYDDVRTDVSGEGMQVLKPWILPGANEFINDPAKHHERPTGNPGGNISFVQGEFDDSDWETVRVPHDWAITGPFYAGDDEEAPVGGGMGRLPIQGVGWYRRKLTVGDADKGRLIYLDIDGAMSYTVVWVNGHLVGGWPYGYNSFRLDITECLKPGDDNQLAIRLDNPLDSSRWYPGAGLYRNVWLTKVDPTHVAQWGTYITSKEVSAKSAVVDLVVQVENKADDSKQVEVVTDLHVFEPATSQPGGKVVGFPSEKVELQPGEKQSISGSVTVNNPQLWGPPPTQHPNLYVAVTSVYVDGEVIDTYETRFGIRSLVYDPDKGLLVNGEHIRIQGVNQHHDLGAIGTAFNVRAAERQLDTLRDLGANAVRTSHNPPAPELLDLTDRLGFLVMDEIFDSWERNKTDNDFHLIFPEWHEPDLRAFMRRDRNHASVFAWSFGNEVGEQQTDEAGAAIGQSLRAMMHEEDATRLTTASMNWAKPEMPFPKALDFLSLNYQGEGVRDAPAYAHLNGSRTPPLYGAFHDAFPEKLLLSTETAAAVSSRGTYIFPVTGEISAPVNDTSGGDSALLHVSAYELYTSDFGSSADKVFAAQDAHPFVAGEFVWSGWDYIGEPTPYYDARSSYFGIIDLAGFPKDRFYLYQVRWRPDLAAAHILPHWTWPDRVGEVTPVHVFANADEAELFLNGKSLGRLPQDQSHAYRFRWDDVVYEPGELHVVAYRDEREWATETVRTVGDPTQLRLKADRTVIGADGEDLAFVTVEVVDRRGDVVPSADNALTFSIVSGPGEIAATDNGDPTDMTSFPSLERKAFGGRALGIVRSRAGEAGSIVVEVAADGLPVGKITVVTS</sequence>
<dbReference type="InterPro" id="IPR008979">
    <property type="entry name" value="Galactose-bd-like_sf"/>
</dbReference>
<feature type="domain" description="Glycoside hydrolase family 2 immunoglobulin-like beta-sandwich" evidence="5">
    <location>
        <begin position="264"/>
        <end position="378"/>
    </location>
</feature>
<feature type="domain" description="DUF4982" evidence="7">
    <location>
        <begin position="727"/>
        <end position="787"/>
    </location>
</feature>
<proteinExistence type="inferred from homology"/>
<dbReference type="Pfam" id="PF18565">
    <property type="entry name" value="Glyco_hydro2_C5"/>
    <property type="match status" value="1"/>
</dbReference>
<dbReference type="InterPro" id="IPR013783">
    <property type="entry name" value="Ig-like_fold"/>
</dbReference>
<dbReference type="eggNOG" id="KOG2024">
    <property type="taxonomic scope" value="Eukaryota"/>
</dbReference>
<dbReference type="STRING" id="1287681.M7SFI6"/>
<dbReference type="Proteomes" id="UP000012174">
    <property type="component" value="Unassembled WGS sequence"/>
</dbReference>
<keyword evidence="10" id="KW-1185">Reference proteome</keyword>
<dbReference type="GO" id="GO:0005975">
    <property type="term" value="P:carbohydrate metabolic process"/>
    <property type="evidence" value="ECO:0007669"/>
    <property type="project" value="InterPro"/>
</dbReference>
<evidence type="ECO:0000256" key="3">
    <source>
        <dbReference type="ARBA" id="ARBA00023295"/>
    </source>
</evidence>
<dbReference type="InterPro" id="IPR048229">
    <property type="entry name" value="GalB-like"/>
</dbReference>
<keyword evidence="4" id="KW-0732">Signal</keyword>
<dbReference type="PANTHER" id="PTHR42732">
    <property type="entry name" value="BETA-GALACTOSIDASE"/>
    <property type="match status" value="1"/>
</dbReference>
<accession>M7SFI6</accession>
<dbReference type="PANTHER" id="PTHR42732:SF1">
    <property type="entry name" value="BETA-MANNOSIDASE"/>
    <property type="match status" value="1"/>
</dbReference>
<organism evidence="9 10">
    <name type="scientific">Eutypa lata (strain UCR-EL1)</name>
    <name type="common">Grapevine dieback disease fungus</name>
    <name type="synonym">Eutypa armeniacae</name>
    <dbReference type="NCBI Taxonomy" id="1287681"/>
    <lineage>
        <taxon>Eukaryota</taxon>
        <taxon>Fungi</taxon>
        <taxon>Dikarya</taxon>
        <taxon>Ascomycota</taxon>
        <taxon>Pezizomycotina</taxon>
        <taxon>Sordariomycetes</taxon>
        <taxon>Xylariomycetidae</taxon>
        <taxon>Xylariales</taxon>
        <taxon>Diatrypaceae</taxon>
        <taxon>Eutypa</taxon>
    </lineage>
</organism>
<reference evidence="10" key="1">
    <citation type="journal article" date="2013" name="Genome Announc.">
        <title>Draft genome sequence of the grapevine dieback fungus Eutypa lata UCR-EL1.</title>
        <authorList>
            <person name="Blanco-Ulate B."/>
            <person name="Rolshausen P.E."/>
            <person name="Cantu D."/>
        </authorList>
    </citation>
    <scope>NUCLEOTIDE SEQUENCE [LARGE SCALE GENOMIC DNA]</scope>
    <source>
        <strain evidence="10">UCR-EL1</strain>
    </source>
</reference>
<keyword evidence="2 9" id="KW-0378">Hydrolase</keyword>
<dbReference type="InterPro" id="IPR051913">
    <property type="entry name" value="GH2_Domain-Containing"/>
</dbReference>
<dbReference type="EMBL" id="KB707324">
    <property type="protein sequence ID" value="EMR62998.1"/>
    <property type="molecule type" value="Genomic_DNA"/>
</dbReference>
<dbReference type="InterPro" id="IPR006101">
    <property type="entry name" value="Glyco_hydro_2"/>
</dbReference>
<comment type="similarity">
    <text evidence="1">Belongs to the glycosyl hydrolase 2 family.</text>
</comment>
<dbReference type="SUPFAM" id="SSF49303">
    <property type="entry name" value="beta-Galactosidase/glucuronidase domain"/>
    <property type="match status" value="1"/>
</dbReference>
<dbReference type="Gene3D" id="2.60.120.260">
    <property type="entry name" value="Galactose-binding domain-like"/>
    <property type="match status" value="1"/>
</dbReference>
<dbReference type="NCBIfam" id="NF041463">
    <property type="entry name" value="GalB"/>
    <property type="match status" value="1"/>
</dbReference>
<name>M7SFI6_EUTLA</name>
<dbReference type="InterPro" id="IPR040605">
    <property type="entry name" value="Glyco_hydro2_dom5"/>
</dbReference>
<dbReference type="Gene3D" id="3.20.20.80">
    <property type="entry name" value="Glycosidases"/>
    <property type="match status" value="1"/>
</dbReference>
<evidence type="ECO:0000256" key="4">
    <source>
        <dbReference type="SAM" id="SignalP"/>
    </source>
</evidence>
<feature type="chain" id="PRO_5004084731" evidence="4">
    <location>
        <begin position="30"/>
        <end position="908"/>
    </location>
</feature>
<dbReference type="OrthoDB" id="408532at2759"/>
<dbReference type="GO" id="GO:0004553">
    <property type="term" value="F:hydrolase activity, hydrolyzing O-glycosyl compounds"/>
    <property type="evidence" value="ECO:0007669"/>
    <property type="project" value="InterPro"/>
</dbReference>
<evidence type="ECO:0000259" key="7">
    <source>
        <dbReference type="Pfam" id="PF16355"/>
    </source>
</evidence>
<feature type="signal peptide" evidence="4">
    <location>
        <begin position="1"/>
        <end position="29"/>
    </location>
</feature>
<keyword evidence="3" id="KW-0326">Glycosidase</keyword>
<dbReference type="InterPro" id="IPR006102">
    <property type="entry name" value="Ig-like_GH2"/>
</dbReference>
<dbReference type="Gene3D" id="2.60.40.10">
    <property type="entry name" value="Immunoglobulins"/>
    <property type="match status" value="3"/>
</dbReference>
<feature type="domain" description="Glycoside hydrolase family 2 catalytic" evidence="6">
    <location>
        <begin position="385"/>
        <end position="540"/>
    </location>
</feature>
<dbReference type="HOGENOM" id="CLU_006501_0_2_1"/>